<organism evidence="2 3">
    <name type="scientific">Sphingobium amiense</name>
    <dbReference type="NCBI Taxonomy" id="135719"/>
    <lineage>
        <taxon>Bacteria</taxon>
        <taxon>Pseudomonadati</taxon>
        <taxon>Pseudomonadota</taxon>
        <taxon>Alphaproteobacteria</taxon>
        <taxon>Sphingomonadales</taxon>
        <taxon>Sphingomonadaceae</taxon>
        <taxon>Sphingobium</taxon>
    </lineage>
</organism>
<dbReference type="NCBIfam" id="NF033578">
    <property type="entry name" value="transpos_IS5_1"/>
    <property type="match status" value="1"/>
</dbReference>
<protein>
    <submittedName>
        <fullName evidence="2">IS5/IS1182 family transposase</fullName>
    </submittedName>
</protein>
<dbReference type="KEGG" id="sami:SAMIE_1001780"/>
<dbReference type="RefSeq" id="WP_066703842.1">
    <property type="nucleotide sequence ID" value="NZ_AP018664.1"/>
</dbReference>
<name>A0A494W267_9SPHN</name>
<reference evidence="2 3" key="1">
    <citation type="submission" date="2018-05" db="EMBL/GenBank/DDBJ databases">
        <title>Complete Genome Sequence of the Nonylphenol-Degrading Bacterium Sphingobium amiense DSM 16289T.</title>
        <authorList>
            <person name="Ootsuka M."/>
            <person name="Nishizawa T."/>
            <person name="Ohta H."/>
        </authorList>
    </citation>
    <scope>NUCLEOTIDE SEQUENCE [LARGE SCALE GENOMIC DNA]</scope>
    <source>
        <strain evidence="2 3">DSM 16289</strain>
    </source>
</reference>
<gene>
    <name evidence="2" type="ORF">SAMIE_1001780</name>
</gene>
<keyword evidence="3" id="KW-1185">Reference proteome</keyword>
<dbReference type="InterPro" id="IPR008490">
    <property type="entry name" value="Transposase_InsH_N"/>
</dbReference>
<evidence type="ECO:0000313" key="3">
    <source>
        <dbReference type="Proteomes" id="UP000279959"/>
    </source>
</evidence>
<dbReference type="InterPro" id="IPR047710">
    <property type="entry name" value="Transpos_IS5-like"/>
</dbReference>
<dbReference type="Proteomes" id="UP000279959">
    <property type="component" value="Chromosome"/>
</dbReference>
<dbReference type="PANTHER" id="PTHR33803:SF3">
    <property type="entry name" value="BLL1974 PROTEIN"/>
    <property type="match status" value="1"/>
</dbReference>
<dbReference type="AlphaFoldDB" id="A0A494W267"/>
<dbReference type="Pfam" id="PF05598">
    <property type="entry name" value="DUF772"/>
    <property type="match status" value="1"/>
</dbReference>
<sequence>MPPKKPGLSEFELFRMLLTNMINMSHPLVKVANEIDWTRFDAAWGKFYHEKKGRPGLPTRLMAGLHLLKHMHGLSDEEVCARWVENPYWQYFCGEEYFRLSLVFDRSSMTRWRGRIGPDELELMLAETLRVAMASGALSPQACERITVDTTVQTKAVAHPTDAHLLLRAMEHVCRLARKHGLKLRQSFLRLGREARREVARLIHGKGHKQALRHLRKMRTWLGRLTRDVGRKIEALGEDGADIAQAFAETLELAEKVRTQQAKDKNKVYALHAPEVECIAKGKARTRYEFGVKTSIAVTNARARGGQFILGMHALPGNPFDGHTLTGQIAQVERITGIKVTRAYVDRGYKGHGHKGEAEVYISHTRGITSPTIRRELGRRNAIEPIIGHTKADGLLERNHLKGAAGDAINAILVAAGHNLRLLIAWFAALLRAICSLWLLPEPALAR</sequence>
<feature type="domain" description="Transposase InsH N-terminal" evidence="1">
    <location>
        <begin position="19"/>
        <end position="115"/>
    </location>
</feature>
<evidence type="ECO:0000259" key="1">
    <source>
        <dbReference type="Pfam" id="PF05598"/>
    </source>
</evidence>
<accession>A0A494W267</accession>
<proteinExistence type="predicted"/>
<dbReference type="EMBL" id="AP018664">
    <property type="protein sequence ID" value="BBD96677.1"/>
    <property type="molecule type" value="Genomic_DNA"/>
</dbReference>
<dbReference type="PANTHER" id="PTHR33803">
    <property type="entry name" value="IS1478 TRANSPOSASE"/>
    <property type="match status" value="1"/>
</dbReference>
<evidence type="ECO:0000313" key="2">
    <source>
        <dbReference type="EMBL" id="BBD96677.1"/>
    </source>
</evidence>